<keyword evidence="1" id="KW-0732">Signal</keyword>
<evidence type="ECO:0000259" key="2">
    <source>
        <dbReference type="Pfam" id="PF14220"/>
    </source>
</evidence>
<name>A0ABX0VVQ1_9RHOB</name>
<evidence type="ECO:0000256" key="1">
    <source>
        <dbReference type="SAM" id="SignalP"/>
    </source>
</evidence>
<keyword evidence="4" id="KW-1185">Reference proteome</keyword>
<feature type="signal peptide" evidence="1">
    <location>
        <begin position="1"/>
        <end position="22"/>
    </location>
</feature>
<dbReference type="Pfam" id="PF14220">
    <property type="entry name" value="DUF4329"/>
    <property type="match status" value="1"/>
</dbReference>
<dbReference type="RefSeq" id="WP_167635822.1">
    <property type="nucleotide sequence ID" value="NZ_JAATOP010000001.1"/>
</dbReference>
<sequence length="179" mass="19814">MKRLATLTSLLIIGLGITFSQADDTPRSEIQPFARKVFQKIQQQSFDLERELCAYIGYGPDGRLMLTRVAVGTEATCILPVRSAKMDVIASLHTHSTYSPDYHSEVPSALDMESDEASGTDGWIATPGGRMWFVDSSEMRAYQVCGAGCLPQDPNFIDEPVGSIKQSYTYSALVKMERY</sequence>
<feature type="chain" id="PRO_5047308015" evidence="1">
    <location>
        <begin position="23"/>
        <end position="179"/>
    </location>
</feature>
<evidence type="ECO:0000313" key="3">
    <source>
        <dbReference type="EMBL" id="NIY70929.1"/>
    </source>
</evidence>
<gene>
    <name evidence="3" type="ORF">HCZ30_00600</name>
</gene>
<reference evidence="3 4" key="1">
    <citation type="submission" date="2020-03" db="EMBL/GenBank/DDBJ databases">
        <title>Bacterial isolates of synthetic phycosphere.</title>
        <authorList>
            <person name="Fu H."/>
            <person name="Moran M.A."/>
        </authorList>
    </citation>
    <scope>NUCLEOTIDE SEQUENCE [LARGE SCALE GENOMIC DNA]</scope>
    <source>
        <strain evidence="3 4">HF1</strain>
    </source>
</reference>
<accession>A0ABX0VVQ1</accession>
<organism evidence="3 4">
    <name type="scientific">Marivivens donghaensis</name>
    <dbReference type="NCBI Taxonomy" id="1699413"/>
    <lineage>
        <taxon>Bacteria</taxon>
        <taxon>Pseudomonadati</taxon>
        <taxon>Pseudomonadota</taxon>
        <taxon>Alphaproteobacteria</taxon>
        <taxon>Rhodobacterales</taxon>
        <taxon>Paracoccaceae</taxon>
        <taxon>Marivivens group</taxon>
        <taxon>Marivivens</taxon>
    </lineage>
</organism>
<dbReference type="Proteomes" id="UP000709466">
    <property type="component" value="Unassembled WGS sequence"/>
</dbReference>
<protein>
    <submittedName>
        <fullName evidence="3">DUF4329 domain-containing protein</fullName>
    </submittedName>
</protein>
<proteinExistence type="predicted"/>
<feature type="domain" description="DUF4329" evidence="2">
    <location>
        <begin position="33"/>
        <end position="146"/>
    </location>
</feature>
<comment type="caution">
    <text evidence="3">The sequence shown here is derived from an EMBL/GenBank/DDBJ whole genome shotgun (WGS) entry which is preliminary data.</text>
</comment>
<dbReference type="EMBL" id="JAATOP010000001">
    <property type="protein sequence ID" value="NIY70929.1"/>
    <property type="molecule type" value="Genomic_DNA"/>
</dbReference>
<dbReference type="InterPro" id="IPR025479">
    <property type="entry name" value="DUF4329"/>
</dbReference>
<evidence type="ECO:0000313" key="4">
    <source>
        <dbReference type="Proteomes" id="UP000709466"/>
    </source>
</evidence>